<proteinExistence type="predicted"/>
<evidence type="ECO:0000256" key="1">
    <source>
        <dbReference type="SAM" id="SignalP"/>
    </source>
</evidence>
<dbReference type="EMBL" id="RCZG01000011">
    <property type="protein sequence ID" value="TPG31754.1"/>
    <property type="molecule type" value="Genomic_DNA"/>
</dbReference>
<keyword evidence="1" id="KW-0732">Signal</keyword>
<comment type="caution">
    <text evidence="3">The sequence shown here is derived from an EMBL/GenBank/DDBJ whole genome shotgun (WGS) entry which is preliminary data.</text>
</comment>
<evidence type="ECO:0000313" key="3">
    <source>
        <dbReference type="EMBL" id="TPG31754.1"/>
    </source>
</evidence>
<evidence type="ECO:0000313" key="4">
    <source>
        <dbReference type="Proteomes" id="UP000320095"/>
    </source>
</evidence>
<organism evidence="3 4">
    <name type="scientific">Mycolicibacterium hodleri</name>
    <dbReference type="NCBI Taxonomy" id="49897"/>
    <lineage>
        <taxon>Bacteria</taxon>
        <taxon>Bacillati</taxon>
        <taxon>Actinomycetota</taxon>
        <taxon>Actinomycetes</taxon>
        <taxon>Mycobacteriales</taxon>
        <taxon>Mycobacteriaceae</taxon>
        <taxon>Mycolicibacterium</taxon>
    </lineage>
</organism>
<dbReference type="OrthoDB" id="4766095at2"/>
<accession>A0A502E361</accession>
<name>A0A502E361_9MYCO</name>
<evidence type="ECO:0000259" key="2">
    <source>
        <dbReference type="Pfam" id="PF05305"/>
    </source>
</evidence>
<feature type="signal peptide" evidence="1">
    <location>
        <begin position="1"/>
        <end position="22"/>
    </location>
</feature>
<sequence length="99" mass="10384">MGRFIYGVLLAAALAFAPIAHADPTQDYLNQLSGTVGFTVTPFTSMFLTNAGNAICADLRAGVSPEDAAQRQLSYPGSTIALTRLMVSAAHQNICPDVP</sequence>
<keyword evidence="4" id="KW-1185">Reference proteome</keyword>
<gene>
    <name evidence="3" type="ORF">EAH80_22810</name>
</gene>
<dbReference type="Pfam" id="PF05305">
    <property type="entry name" value="DUF732"/>
    <property type="match status" value="1"/>
</dbReference>
<dbReference type="AlphaFoldDB" id="A0A502E361"/>
<reference evidence="3 4" key="1">
    <citation type="journal article" date="2019" name="Environ. Microbiol.">
        <title>Species interactions and distinct microbial communities in high Arctic permafrost affected cryosols are associated with the CH4 and CO2 gas fluxes.</title>
        <authorList>
            <person name="Altshuler I."/>
            <person name="Hamel J."/>
            <person name="Turney S."/>
            <person name="Magnuson E."/>
            <person name="Levesque R."/>
            <person name="Greer C."/>
            <person name="Whyte L.G."/>
        </authorList>
    </citation>
    <scope>NUCLEOTIDE SEQUENCE [LARGE SCALE GENOMIC DNA]</scope>
    <source>
        <strain evidence="3 4">S5.20</strain>
    </source>
</reference>
<protein>
    <submittedName>
        <fullName evidence="3">DUF732 domain-containing protein</fullName>
    </submittedName>
</protein>
<feature type="domain" description="DUF732" evidence="2">
    <location>
        <begin position="26"/>
        <end position="97"/>
    </location>
</feature>
<feature type="chain" id="PRO_5021320851" evidence="1">
    <location>
        <begin position="23"/>
        <end position="99"/>
    </location>
</feature>
<dbReference type="Proteomes" id="UP000320095">
    <property type="component" value="Unassembled WGS sequence"/>
</dbReference>
<dbReference type="InterPro" id="IPR007969">
    <property type="entry name" value="DUF732"/>
</dbReference>
<dbReference type="RefSeq" id="WP_140696028.1">
    <property type="nucleotide sequence ID" value="NZ_RCZG01000011.1"/>
</dbReference>